<dbReference type="InterPro" id="IPR045860">
    <property type="entry name" value="Snake_toxin-like_sf"/>
</dbReference>
<dbReference type="EMBL" id="CAIIXF020000007">
    <property type="protein sequence ID" value="CAH1790219.1"/>
    <property type="molecule type" value="Genomic_DNA"/>
</dbReference>
<gene>
    <name evidence="1" type="ORF">OFUS_LOCUS15458</name>
</gene>
<dbReference type="OrthoDB" id="5914644at2759"/>
<reference evidence="1" key="1">
    <citation type="submission" date="2022-03" db="EMBL/GenBank/DDBJ databases">
        <authorList>
            <person name="Martin C."/>
        </authorList>
    </citation>
    <scope>NUCLEOTIDE SEQUENCE</scope>
</reference>
<keyword evidence="2" id="KW-1185">Reference proteome</keyword>
<name>A0A8J1TSU4_OWEFU</name>
<organism evidence="1 2">
    <name type="scientific">Owenia fusiformis</name>
    <name type="common">Polychaete worm</name>
    <dbReference type="NCBI Taxonomy" id="6347"/>
    <lineage>
        <taxon>Eukaryota</taxon>
        <taxon>Metazoa</taxon>
        <taxon>Spiralia</taxon>
        <taxon>Lophotrochozoa</taxon>
        <taxon>Annelida</taxon>
        <taxon>Polychaeta</taxon>
        <taxon>Sedentaria</taxon>
        <taxon>Canalipalpata</taxon>
        <taxon>Sabellida</taxon>
        <taxon>Oweniida</taxon>
        <taxon>Oweniidae</taxon>
        <taxon>Owenia</taxon>
    </lineage>
</organism>
<dbReference type="Proteomes" id="UP000749559">
    <property type="component" value="Unassembled WGS sequence"/>
</dbReference>
<accession>A0A8J1TSU4</accession>
<dbReference type="InterPro" id="IPR045806">
    <property type="entry name" value="BAMBI_C"/>
</dbReference>
<evidence type="ECO:0000313" key="2">
    <source>
        <dbReference type="Proteomes" id="UP000749559"/>
    </source>
</evidence>
<protein>
    <submittedName>
        <fullName evidence="1">Uncharacterized protein</fullName>
    </submittedName>
</protein>
<dbReference type="CDD" id="cd23576">
    <property type="entry name" value="TFP_LU_ECD_BAMBI"/>
    <property type="match status" value="1"/>
</dbReference>
<evidence type="ECO:0000313" key="1">
    <source>
        <dbReference type="EMBL" id="CAH1790219.1"/>
    </source>
</evidence>
<dbReference type="InterPro" id="IPR045807">
    <property type="entry name" value="BAMBI_N"/>
</dbReference>
<proteinExistence type="predicted"/>
<sequence>MDLQLPPFIMAVFLWASYVRGEIRCYCNDASCVRDHYMCKSQAGKCFSKLAYDSEATQSVHGCVEFLPEQDRNLCQGEEGDIIRTLGGAMEWPILMCCKDDMCNYIDNFDINIDINVQSPNDTLIDAKNKRRKINSTSRYDPRLVEHLPSDGDVWFKAAVIAVPISGGFILVLLVLLAIRMLKSDSRRQRHMQMRRLNGFTKAQLYVADHFSEKSYKVHQKHKDNKSSIYKDLSIKIESDFEKLYDKSLHDHSSGGSSGSCNSIIVWGKQQKNIGDISTV</sequence>
<dbReference type="Pfam" id="PF06211">
    <property type="entry name" value="BAMBI"/>
    <property type="match status" value="1"/>
</dbReference>
<dbReference type="SUPFAM" id="SSF57302">
    <property type="entry name" value="Snake toxin-like"/>
    <property type="match status" value="1"/>
</dbReference>
<dbReference type="Pfam" id="PF19337">
    <property type="entry name" value="BAMBI_C"/>
    <property type="match status" value="1"/>
</dbReference>
<dbReference type="AlphaFoldDB" id="A0A8J1TSU4"/>
<comment type="caution">
    <text evidence="1">The sequence shown here is derived from an EMBL/GenBank/DDBJ whole genome shotgun (WGS) entry which is preliminary data.</text>
</comment>
<dbReference type="Gene3D" id="2.10.60.10">
    <property type="entry name" value="CD59"/>
    <property type="match status" value="1"/>
</dbReference>